<evidence type="ECO:0000313" key="3">
    <source>
        <dbReference type="EMBL" id="KIX07647.1"/>
    </source>
</evidence>
<dbReference type="InterPro" id="IPR050327">
    <property type="entry name" value="Proton-linked_MCT"/>
</dbReference>
<dbReference type="RefSeq" id="XP_013274783.1">
    <property type="nucleotide sequence ID" value="XM_013419329.1"/>
</dbReference>
<name>A0A0D2FZD2_9EURO</name>
<feature type="transmembrane region" description="Helical" evidence="2">
    <location>
        <begin position="164"/>
        <end position="190"/>
    </location>
</feature>
<feature type="transmembrane region" description="Helical" evidence="2">
    <location>
        <begin position="202"/>
        <end position="219"/>
    </location>
</feature>
<feature type="region of interest" description="Disordered" evidence="1">
    <location>
        <begin position="1"/>
        <end position="35"/>
    </location>
</feature>
<protein>
    <recommendedName>
        <fullName evidence="5">Major facilitator superfamily (MFS) profile domain-containing protein</fullName>
    </recommendedName>
</protein>
<feature type="transmembrane region" description="Helical" evidence="2">
    <location>
        <begin position="113"/>
        <end position="132"/>
    </location>
</feature>
<dbReference type="PANTHER" id="PTHR11360">
    <property type="entry name" value="MONOCARBOXYLATE TRANSPORTER"/>
    <property type="match status" value="1"/>
</dbReference>
<feature type="transmembrane region" description="Helical" evidence="2">
    <location>
        <begin position="384"/>
        <end position="405"/>
    </location>
</feature>
<dbReference type="GeneID" id="25290371"/>
<keyword evidence="2" id="KW-0472">Membrane</keyword>
<feature type="transmembrane region" description="Helical" evidence="2">
    <location>
        <begin position="139"/>
        <end position="158"/>
    </location>
</feature>
<feature type="transmembrane region" description="Helical" evidence="2">
    <location>
        <begin position="417"/>
        <end position="437"/>
    </location>
</feature>
<feature type="transmembrane region" description="Helical" evidence="2">
    <location>
        <begin position="321"/>
        <end position="341"/>
    </location>
</feature>
<dbReference type="Proteomes" id="UP000053617">
    <property type="component" value="Unassembled WGS sequence"/>
</dbReference>
<proteinExistence type="predicted"/>
<dbReference type="SUPFAM" id="SSF103473">
    <property type="entry name" value="MFS general substrate transporter"/>
    <property type="match status" value="1"/>
</dbReference>
<feature type="transmembrane region" description="Helical" evidence="2">
    <location>
        <begin position="347"/>
        <end position="372"/>
    </location>
</feature>
<evidence type="ECO:0008006" key="5">
    <source>
        <dbReference type="Google" id="ProtNLM"/>
    </source>
</evidence>
<accession>A0A0D2FZD2</accession>
<feature type="transmembrane region" description="Helical" evidence="2">
    <location>
        <begin position="82"/>
        <end position="101"/>
    </location>
</feature>
<gene>
    <name evidence="3" type="ORF">Z518_02300</name>
</gene>
<dbReference type="VEuPathDB" id="FungiDB:Z518_02300"/>
<keyword evidence="2" id="KW-1133">Transmembrane helix</keyword>
<evidence type="ECO:0000313" key="4">
    <source>
        <dbReference type="Proteomes" id="UP000053617"/>
    </source>
</evidence>
<reference evidence="3 4" key="1">
    <citation type="submission" date="2015-01" db="EMBL/GenBank/DDBJ databases">
        <title>The Genome Sequence of Rhinocladiella mackenzie CBS 650.93.</title>
        <authorList>
            <consortium name="The Broad Institute Genomics Platform"/>
            <person name="Cuomo C."/>
            <person name="de Hoog S."/>
            <person name="Gorbushina A."/>
            <person name="Stielow B."/>
            <person name="Teixiera M."/>
            <person name="Abouelleil A."/>
            <person name="Chapman S.B."/>
            <person name="Priest M."/>
            <person name="Young S.K."/>
            <person name="Wortman J."/>
            <person name="Nusbaum C."/>
            <person name="Birren B."/>
        </authorList>
    </citation>
    <scope>NUCLEOTIDE SEQUENCE [LARGE SCALE GENOMIC DNA]</scope>
    <source>
        <strain evidence="3 4">CBS 650.93</strain>
    </source>
</reference>
<keyword evidence="4" id="KW-1185">Reference proteome</keyword>
<dbReference type="OrthoDB" id="6499973at2759"/>
<evidence type="ECO:0000256" key="2">
    <source>
        <dbReference type="SAM" id="Phobius"/>
    </source>
</evidence>
<organism evidence="3 4">
    <name type="scientific">Rhinocladiella mackenziei CBS 650.93</name>
    <dbReference type="NCBI Taxonomy" id="1442369"/>
    <lineage>
        <taxon>Eukaryota</taxon>
        <taxon>Fungi</taxon>
        <taxon>Dikarya</taxon>
        <taxon>Ascomycota</taxon>
        <taxon>Pezizomycotina</taxon>
        <taxon>Eurotiomycetes</taxon>
        <taxon>Chaetothyriomycetidae</taxon>
        <taxon>Chaetothyriales</taxon>
        <taxon>Herpotrichiellaceae</taxon>
        <taxon>Rhinocladiella</taxon>
    </lineage>
</organism>
<dbReference type="PANTHER" id="PTHR11360:SF130">
    <property type="entry name" value="MAJOR FACILITATOR SUPERFAMILY (MFS) PROFILE DOMAIN-CONTAINING PROTEIN-RELATED"/>
    <property type="match status" value="1"/>
</dbReference>
<dbReference type="AlphaFoldDB" id="A0A0D2FZD2"/>
<sequence>MSKTADVEKASGPQRSSGDIEKAAEATSSVEEELKPTVSISQTVTGALTKTLSRVRTKDGIDPGPPPDGGLRAWLTACMAHLVIFNTWGFINSFGLFQTFYVEVMKIGGPSSVAWIGTTQVFVLFGMGTFTGRGLDAGFFKLQFISGSIIYVIGMFLLSLCDQYWQIFLAQTLCVGMGYGLVFVPTLALVSTYFLKKRSTGLAIAVTGSATGGLVFPAIAEKMLPTVGFAWTVRTMAFLQMTLAIVSAIFLKATSFAAAKVWTFGRMVCVQGDTIYTLCDWIFPVLLERATSINLLMVLNGVGVPGRILPAYIAQRWIGPLNLMIPTVATAGAILYCWTGVDSATGLWIWASFYGVAAAGLQALFPVVLTSLTTDPKKAGVRAGMGFSIVGCAVLTGPPIAGALVQKDGGGFVGLQLFSATSMVASAAVLVCVRFAAVGWKRAKL</sequence>
<dbReference type="EMBL" id="KN847476">
    <property type="protein sequence ID" value="KIX07647.1"/>
    <property type="molecule type" value="Genomic_DNA"/>
</dbReference>
<dbReference type="InterPro" id="IPR036259">
    <property type="entry name" value="MFS_trans_sf"/>
</dbReference>
<keyword evidence="2" id="KW-0812">Transmembrane</keyword>
<dbReference type="HOGENOM" id="CLU_001265_1_1_1"/>
<evidence type="ECO:0000256" key="1">
    <source>
        <dbReference type="SAM" id="MobiDB-lite"/>
    </source>
</evidence>
<feature type="transmembrane region" description="Helical" evidence="2">
    <location>
        <begin position="231"/>
        <end position="251"/>
    </location>
</feature>
<dbReference type="Gene3D" id="1.20.1250.20">
    <property type="entry name" value="MFS general substrate transporter like domains"/>
    <property type="match status" value="1"/>
</dbReference>